<feature type="transmembrane region" description="Helical" evidence="1">
    <location>
        <begin position="48"/>
        <end position="68"/>
    </location>
</feature>
<evidence type="ECO:0000313" key="3">
    <source>
        <dbReference type="Proteomes" id="UP000694308"/>
    </source>
</evidence>
<dbReference type="AlphaFoldDB" id="A0A949WQK6"/>
<name>A0A949WQK6_9CLOT</name>
<gene>
    <name evidence="2" type="ORF">I6U48_08090</name>
</gene>
<feature type="transmembrane region" description="Helical" evidence="1">
    <location>
        <begin position="75"/>
        <end position="95"/>
    </location>
</feature>
<evidence type="ECO:0000256" key="1">
    <source>
        <dbReference type="SAM" id="Phobius"/>
    </source>
</evidence>
<protein>
    <recommendedName>
        <fullName evidence="4">YitT family protein</fullName>
    </recommendedName>
</protein>
<keyword evidence="1" id="KW-0472">Membrane</keyword>
<organism evidence="2 3">
    <name type="scientific">Clostridium thailandense</name>
    <dbReference type="NCBI Taxonomy" id="2794346"/>
    <lineage>
        <taxon>Bacteria</taxon>
        <taxon>Bacillati</taxon>
        <taxon>Bacillota</taxon>
        <taxon>Clostridia</taxon>
        <taxon>Eubacteriales</taxon>
        <taxon>Clostridiaceae</taxon>
        <taxon>Clostridium</taxon>
    </lineage>
</organism>
<dbReference type="InterPro" id="IPR038750">
    <property type="entry name" value="YczE/YyaS-like"/>
</dbReference>
<keyword evidence="1" id="KW-1133">Transmembrane helix</keyword>
<dbReference type="RefSeq" id="WP_218319900.1">
    <property type="nucleotide sequence ID" value="NZ_JAEEGC010000034.1"/>
</dbReference>
<keyword evidence="1" id="KW-0812">Transmembrane</keyword>
<sequence length="214" mass="23872">MSEKFRRVIMTIFGVLITGFSVGMFNFSAFGMDPFQVFAHGIWGHIPLGYGIFYSILNLIMLIFIFIIDRYKIGLGTFINIFLLGYDVQFSSWLFKMLIPSPTFGLKIIFLIIGIIVMCFGCSLYFTGDLGVSTYDAVALILSEKKVARFQFCRIGSDFICTILGYSLGATAGIGTIVTAFFMGPIITVFNSKVSIPFRYGKSVDNIDSVEMLK</sequence>
<dbReference type="Proteomes" id="UP000694308">
    <property type="component" value="Unassembled WGS sequence"/>
</dbReference>
<feature type="transmembrane region" description="Helical" evidence="1">
    <location>
        <begin position="7"/>
        <end position="28"/>
    </location>
</feature>
<feature type="transmembrane region" description="Helical" evidence="1">
    <location>
        <begin position="107"/>
        <end position="126"/>
    </location>
</feature>
<evidence type="ECO:0000313" key="2">
    <source>
        <dbReference type="EMBL" id="MBV7272870.1"/>
    </source>
</evidence>
<proteinExistence type="predicted"/>
<evidence type="ECO:0008006" key="4">
    <source>
        <dbReference type="Google" id="ProtNLM"/>
    </source>
</evidence>
<dbReference type="PANTHER" id="PTHR40078:SF1">
    <property type="entry name" value="INTEGRAL MEMBRANE PROTEIN"/>
    <property type="match status" value="1"/>
</dbReference>
<dbReference type="Pfam" id="PF19700">
    <property type="entry name" value="DUF6198"/>
    <property type="match status" value="1"/>
</dbReference>
<dbReference type="EMBL" id="JAEEGC010000034">
    <property type="protein sequence ID" value="MBV7272870.1"/>
    <property type="molecule type" value="Genomic_DNA"/>
</dbReference>
<keyword evidence="3" id="KW-1185">Reference proteome</keyword>
<accession>A0A949WQK6</accession>
<dbReference type="PANTHER" id="PTHR40078">
    <property type="entry name" value="INTEGRAL MEMBRANE PROTEIN-RELATED"/>
    <property type="match status" value="1"/>
</dbReference>
<comment type="caution">
    <text evidence="2">The sequence shown here is derived from an EMBL/GenBank/DDBJ whole genome shotgun (WGS) entry which is preliminary data.</text>
</comment>
<reference evidence="2" key="1">
    <citation type="submission" date="2020-12" db="EMBL/GenBank/DDBJ databases">
        <title>Clostridium thailandense sp. nov., a novel acetogenic bacterium isolated from peat land soil in Thailand.</title>
        <authorList>
            <person name="Chaikitkaew S."/>
            <person name="Birkeland N.K."/>
        </authorList>
    </citation>
    <scope>NUCLEOTIDE SEQUENCE</scope>
    <source>
        <strain evidence="2">PL3</strain>
    </source>
</reference>